<name>A0A3A3GAM2_PANTH</name>
<dbReference type="RefSeq" id="WP_119796117.1">
    <property type="nucleotide sequence ID" value="NZ_QYZD01000036.1"/>
</dbReference>
<dbReference type="OrthoDB" id="9999516at2"/>
<dbReference type="AlphaFoldDB" id="A0A3A3GAM2"/>
<evidence type="ECO:0000313" key="2">
    <source>
        <dbReference type="Proteomes" id="UP000266177"/>
    </source>
</evidence>
<dbReference type="EMBL" id="QYZD01000036">
    <property type="protein sequence ID" value="RJG20452.1"/>
    <property type="molecule type" value="Genomic_DNA"/>
</dbReference>
<accession>A0A3A3GAM2</accession>
<comment type="caution">
    <text evidence="1">The sequence shown here is derived from an EMBL/GenBank/DDBJ whole genome shotgun (WGS) entry which is preliminary data.</text>
</comment>
<evidence type="ECO:0000313" key="1">
    <source>
        <dbReference type="EMBL" id="RJG20452.1"/>
    </source>
</evidence>
<proteinExistence type="predicted"/>
<organism evidence="1 2">
    <name type="scientific">Paenibacillus thiaminolyticus</name>
    <name type="common">Bacillus thiaminolyticus</name>
    <dbReference type="NCBI Taxonomy" id="49283"/>
    <lineage>
        <taxon>Bacteria</taxon>
        <taxon>Bacillati</taxon>
        <taxon>Bacillota</taxon>
        <taxon>Bacilli</taxon>
        <taxon>Bacillales</taxon>
        <taxon>Paenibacillaceae</taxon>
        <taxon>Paenibacillus</taxon>
    </lineage>
</organism>
<reference evidence="1 2" key="1">
    <citation type="submission" date="2018-09" db="EMBL/GenBank/DDBJ databases">
        <title>Paenibacillus SK2017-BO5.</title>
        <authorList>
            <person name="Piskunova J.V."/>
            <person name="Dubiley S.A."/>
            <person name="Severinov K.V."/>
        </authorList>
    </citation>
    <scope>NUCLEOTIDE SEQUENCE [LARGE SCALE GENOMIC DNA]</scope>
    <source>
        <strain evidence="1 2">BO5</strain>
    </source>
</reference>
<sequence length="276" mass="30611">MKRISMLLTLVVFVTFVFSGFSGRSYASSQDVESLEELSYSYTENRGEKNIQGVYKDESTNETAHLALNESDGVRNVKHYIDGKLVAEARYTTKTGVIVTKNIETGEEIIQNIDELVTELKRPVEMTATDSPSPGYNFVKKKYNSTWKQYGSLYKKTTVSDTTHIDVQFSAGTAVATILSAIDIIWTKGGLTAILKAFAITITGAAIDTAWYGVLDATKYFTEIEVFSQDKLGLRSEQYILEAKVNGVLKQVHNGGDGRTYDQMIDDAIYNVIILG</sequence>
<dbReference type="Proteomes" id="UP000266177">
    <property type="component" value="Unassembled WGS sequence"/>
</dbReference>
<gene>
    <name evidence="1" type="ORF">DQX05_25310</name>
</gene>
<protein>
    <submittedName>
        <fullName evidence="1">Uncharacterized protein</fullName>
    </submittedName>
</protein>